<reference evidence="2 3" key="2">
    <citation type="submission" date="2019-07" db="EMBL/GenBank/DDBJ databases">
        <title>Helicobacter labacensis sp. nov., Helicobacter mehlei sp. nov. and Helicobacter vulpis sp. nov., isolated from gastric mucosa of red fox (Vulpis vulpis).</title>
        <authorList>
            <person name="Kusar D."/>
            <person name="Gruntar I."/>
            <person name="Pate M."/>
            <person name="Zajc U."/>
            <person name="Ocepek M."/>
        </authorList>
    </citation>
    <scope>NUCLEOTIDE SEQUENCE [LARGE SCALE GENOMIC DNA]</scope>
    <source>
        <strain evidence="2 3">L8b</strain>
    </source>
</reference>
<feature type="chain" id="PRO_5021779159" evidence="1">
    <location>
        <begin position="23"/>
        <end position="232"/>
    </location>
</feature>
<dbReference type="EMBL" id="VKGC01000007">
    <property type="protein sequence ID" value="TSA84777.1"/>
    <property type="molecule type" value="Genomic_DNA"/>
</dbReference>
<keyword evidence="3" id="KW-1185">Reference proteome</keyword>
<gene>
    <name evidence="2" type="ORF">FNE76_04000</name>
</gene>
<dbReference type="Proteomes" id="UP000319322">
    <property type="component" value="Unassembled WGS sequence"/>
</dbReference>
<proteinExistence type="predicted"/>
<feature type="signal peptide" evidence="1">
    <location>
        <begin position="1"/>
        <end position="22"/>
    </location>
</feature>
<evidence type="ECO:0000313" key="3">
    <source>
        <dbReference type="Proteomes" id="UP000319322"/>
    </source>
</evidence>
<comment type="caution">
    <text evidence="2">The sequence shown here is derived from an EMBL/GenBank/DDBJ whole genome shotgun (WGS) entry which is preliminary data.</text>
</comment>
<reference evidence="3" key="1">
    <citation type="submission" date="2019-07" db="EMBL/GenBank/DDBJ databases">
        <title>Helicobacter labacensis sp. nov., Helicobacter mehlei sp. nov. and Helicobacter vulpis sp. nov., isolated from gastric mucosa of red fox (Vulpis vulpis).</title>
        <authorList>
            <person name="Papic B."/>
        </authorList>
    </citation>
    <scope>NUCLEOTIDE SEQUENCE [LARGE SCALE GENOMIC DNA]</scope>
    <source>
        <strain evidence="3">L8b</strain>
    </source>
</reference>
<evidence type="ECO:0000256" key="1">
    <source>
        <dbReference type="SAM" id="SignalP"/>
    </source>
</evidence>
<dbReference type="PROSITE" id="PS51257">
    <property type="entry name" value="PROKAR_LIPOPROTEIN"/>
    <property type="match status" value="1"/>
</dbReference>
<dbReference type="AlphaFoldDB" id="A0A553UX44"/>
<keyword evidence="1" id="KW-0732">Signal</keyword>
<protein>
    <submittedName>
        <fullName evidence="2">Uncharacterized protein</fullName>
    </submittedName>
</protein>
<sequence>MGLTRLSALLGLLCFLANVAWGVGCDPNPHYHWDYVLNQARDFADKNHGLNGDGDQSTYGPQFVLENHKAVVGGITYCGAVVRGYRPGNIIYNSGDRGTTAGLELSFMCFGFAKGTKWYKGSCLMLNAEAPFSEIRMEFKKGAFLLHIREDSYECGRSISTYRSTLSFKPHGDRYLLKAINGQLDDEEEDYPMDPIYRQKRDGKQIFMDKMDRDIIDDLLDRCIKKGYCRDR</sequence>
<name>A0A553UX44_9HELI</name>
<accession>A0A553UX44</accession>
<evidence type="ECO:0000313" key="2">
    <source>
        <dbReference type="EMBL" id="TSA84777.1"/>
    </source>
</evidence>
<organism evidence="2 3">
    <name type="scientific">Helicobacter mehlei</name>
    <dbReference type="NCBI Taxonomy" id="2316080"/>
    <lineage>
        <taxon>Bacteria</taxon>
        <taxon>Pseudomonadati</taxon>
        <taxon>Campylobacterota</taxon>
        <taxon>Epsilonproteobacteria</taxon>
        <taxon>Campylobacterales</taxon>
        <taxon>Helicobacteraceae</taxon>
        <taxon>Helicobacter</taxon>
    </lineage>
</organism>